<dbReference type="Gene3D" id="3.30.1330.200">
    <property type="match status" value="1"/>
</dbReference>
<dbReference type="GO" id="GO:0050568">
    <property type="term" value="F:protein-glutamine glutaminase activity"/>
    <property type="evidence" value="ECO:0007669"/>
    <property type="project" value="UniProtKB-UniRule"/>
</dbReference>
<proteinExistence type="inferred from homology"/>
<protein>
    <recommendedName>
        <fullName evidence="3">Probable chemoreceptor glutamine deamidase CheD</fullName>
        <ecNumber evidence="3">3.5.1.44</ecNumber>
    </recommendedName>
</protein>
<keyword evidence="1 3" id="KW-0145">Chemotaxis</keyword>
<evidence type="ECO:0000256" key="3">
    <source>
        <dbReference type="HAMAP-Rule" id="MF_01440"/>
    </source>
</evidence>
<name>A0A5A9W560_9GAMM</name>
<dbReference type="RefSeq" id="WP_149389978.1">
    <property type="nucleotide sequence ID" value="NZ_SMRS01000002.1"/>
</dbReference>
<comment type="function">
    <text evidence="3">Probably deamidates glutamine residues to glutamate on methyl-accepting chemotaxis receptors (MCPs), playing an important role in chemotaxis.</text>
</comment>
<dbReference type="InterPro" id="IPR038592">
    <property type="entry name" value="CheD-like_sf"/>
</dbReference>
<dbReference type="GO" id="GO:0006935">
    <property type="term" value="P:chemotaxis"/>
    <property type="evidence" value="ECO:0007669"/>
    <property type="project" value="UniProtKB-UniRule"/>
</dbReference>
<accession>A0A5A9W560</accession>
<evidence type="ECO:0000313" key="4">
    <source>
        <dbReference type="EMBL" id="KAA0875673.1"/>
    </source>
</evidence>
<dbReference type="InterPro" id="IPR011324">
    <property type="entry name" value="Cytotoxic_necrot_fac-like_cat"/>
</dbReference>
<evidence type="ECO:0000313" key="5">
    <source>
        <dbReference type="Proteomes" id="UP000325302"/>
    </source>
</evidence>
<evidence type="ECO:0000256" key="1">
    <source>
        <dbReference type="ARBA" id="ARBA00022500"/>
    </source>
</evidence>
<evidence type="ECO:0000256" key="2">
    <source>
        <dbReference type="ARBA" id="ARBA00022801"/>
    </source>
</evidence>
<sequence length="209" mass="23345">MPAPSSNKLGFVDPHLASNHYYDRHFATEAVKVLPGEYFATEEETMIVTVLGSCVSVCLRDRLTGVGGMNHFLLPHDRSGETGPLAASGRYGLYAMELLVNHLLKLGANRQRLEAKVFGGGQVLKTLQFSQVGERNVAFVFEHLRKESIPVVAKDVLDLYPRKVYFFPQTGRVLLKKIRSMHNSTIIDREKAYLQQVETRPVAGAVDLF</sequence>
<dbReference type="InterPro" id="IPR005659">
    <property type="entry name" value="Chemorcpt_Glu_NH3ase_CheD"/>
</dbReference>
<dbReference type="PANTHER" id="PTHR35147:SF2">
    <property type="entry name" value="CHEMORECEPTOR GLUTAMINE DEAMIDASE CHED-RELATED"/>
    <property type="match status" value="1"/>
</dbReference>
<dbReference type="Pfam" id="PF03975">
    <property type="entry name" value="CheD"/>
    <property type="match status" value="1"/>
</dbReference>
<dbReference type="HAMAP" id="MF_01440">
    <property type="entry name" value="CheD"/>
    <property type="match status" value="1"/>
</dbReference>
<keyword evidence="4" id="KW-0675">Receptor</keyword>
<dbReference type="EMBL" id="SMRS01000002">
    <property type="protein sequence ID" value="KAA0875673.1"/>
    <property type="molecule type" value="Genomic_DNA"/>
</dbReference>
<keyword evidence="5" id="KW-1185">Reference proteome</keyword>
<dbReference type="EC" id="3.5.1.44" evidence="3"/>
<gene>
    <name evidence="3 4" type="primary">cheD</name>
    <name evidence="4" type="ORF">E1H14_02960</name>
</gene>
<keyword evidence="2 3" id="KW-0378">Hydrolase</keyword>
<dbReference type="NCBIfam" id="NF010013">
    <property type="entry name" value="PRK13487.1"/>
    <property type="match status" value="1"/>
</dbReference>
<comment type="catalytic activity">
    <reaction evidence="3">
        <text>L-glutaminyl-[protein] + H2O = L-glutamyl-[protein] + NH4(+)</text>
        <dbReference type="Rhea" id="RHEA:16441"/>
        <dbReference type="Rhea" id="RHEA-COMP:10207"/>
        <dbReference type="Rhea" id="RHEA-COMP:10208"/>
        <dbReference type="ChEBI" id="CHEBI:15377"/>
        <dbReference type="ChEBI" id="CHEBI:28938"/>
        <dbReference type="ChEBI" id="CHEBI:29973"/>
        <dbReference type="ChEBI" id="CHEBI:30011"/>
        <dbReference type="EC" id="3.5.1.44"/>
    </reaction>
</comment>
<dbReference type="AlphaFoldDB" id="A0A5A9W560"/>
<comment type="caution">
    <text evidence="4">The sequence shown here is derived from an EMBL/GenBank/DDBJ whole genome shotgun (WGS) entry which is preliminary data.</text>
</comment>
<dbReference type="PANTHER" id="PTHR35147">
    <property type="entry name" value="CHEMORECEPTOR GLUTAMINE DEAMIDASE CHED-RELATED"/>
    <property type="match status" value="1"/>
</dbReference>
<dbReference type="Proteomes" id="UP000325302">
    <property type="component" value="Unassembled WGS sequence"/>
</dbReference>
<dbReference type="OrthoDB" id="9807202at2"/>
<organism evidence="4 5">
    <name type="scientific">Nitrincola tapanii</name>
    <dbReference type="NCBI Taxonomy" id="1708751"/>
    <lineage>
        <taxon>Bacteria</taxon>
        <taxon>Pseudomonadati</taxon>
        <taxon>Pseudomonadota</taxon>
        <taxon>Gammaproteobacteria</taxon>
        <taxon>Oceanospirillales</taxon>
        <taxon>Oceanospirillaceae</taxon>
        <taxon>Nitrincola</taxon>
    </lineage>
</organism>
<dbReference type="SUPFAM" id="SSF64438">
    <property type="entry name" value="CNF1/YfiH-like putative cysteine hydrolases"/>
    <property type="match status" value="1"/>
</dbReference>
<comment type="similarity">
    <text evidence="3">Belongs to the CheD family.</text>
</comment>
<dbReference type="CDD" id="cd16352">
    <property type="entry name" value="CheD"/>
    <property type="match status" value="1"/>
</dbReference>
<reference evidence="4 5" key="1">
    <citation type="submission" date="2019-03" db="EMBL/GenBank/DDBJ databases">
        <title>Nitrincola sp. nov. isolated from an Indian soda lake.</title>
        <authorList>
            <person name="Joshi A."/>
            <person name="Thite S.V."/>
            <person name="Joseph N."/>
            <person name="Dhotre D."/>
            <person name="Moorthy M."/>
            <person name="Shouche Y.S."/>
        </authorList>
    </citation>
    <scope>NUCLEOTIDE SEQUENCE [LARGE SCALE GENOMIC DNA]</scope>
    <source>
        <strain evidence="4 5">MEB193</strain>
    </source>
</reference>